<evidence type="ECO:0000313" key="2">
    <source>
        <dbReference type="EMBL" id="VDN11614.1"/>
    </source>
</evidence>
<gene>
    <name evidence="2" type="ORF">DILT_LOCUS7445</name>
</gene>
<dbReference type="GO" id="GO:0003351">
    <property type="term" value="P:epithelial cilium movement involved in extracellular fluid movement"/>
    <property type="evidence" value="ECO:0007669"/>
    <property type="project" value="TreeGrafter"/>
</dbReference>
<feature type="region of interest" description="Disordered" evidence="1">
    <location>
        <begin position="349"/>
        <end position="371"/>
    </location>
</feature>
<feature type="region of interest" description="Disordered" evidence="1">
    <location>
        <begin position="120"/>
        <end position="180"/>
    </location>
</feature>
<dbReference type="PANTHER" id="PTHR21963">
    <property type="entry name" value="PF6"/>
    <property type="match status" value="1"/>
</dbReference>
<organism evidence="2 3">
    <name type="scientific">Dibothriocephalus latus</name>
    <name type="common">Fish tapeworm</name>
    <name type="synonym">Diphyllobothrium latum</name>
    <dbReference type="NCBI Taxonomy" id="60516"/>
    <lineage>
        <taxon>Eukaryota</taxon>
        <taxon>Metazoa</taxon>
        <taxon>Spiralia</taxon>
        <taxon>Lophotrochozoa</taxon>
        <taxon>Platyhelminthes</taxon>
        <taxon>Cestoda</taxon>
        <taxon>Eucestoda</taxon>
        <taxon>Diphyllobothriidea</taxon>
        <taxon>Diphyllobothriidae</taxon>
        <taxon>Dibothriocephalus</taxon>
    </lineage>
</organism>
<sequence>MDNVDLTLYDGLIEEELENETWKVCLTIVVPHQAFDEELVIGFSKAVLLGHRKSIVSVSLETLLSEAKLYGTAVAKKARGAPKFTEICDVIKNRSETNQPFPAALLALLIKFHLIRIRNQGQQQKSKEPGRVATVRQKKKNPKRPTSSQSELEPPSAKEPSKMRKHGDEPDVDKETDDERNNGITQYILLTGFYDPKIIEELISVGVSVHNIIKISVAEEAALKHLVQRKLQEKTSLLPVGQVAEAEKVAECQRTEKQKALNRFWEKLEEELDFQFASGRLRDVVALNYIVRPQMLPDSLSDEQAVVDCGKVIYDELLAIIYDLVDFRRQWQNYLAHIKLFAIPRLPESQRRPSRDPADTSRQSNSGASKAKNSIVDDDFVEMSTYNCILKDYALENIQPELILHAILEQVVESESIEEKVVERLLSMPEKAVKHISVTVKSLLFEDQQLQVRHCRSSTWKTNF</sequence>
<dbReference type="InterPro" id="IPR026173">
    <property type="entry name" value="SPAG17"/>
</dbReference>
<dbReference type="PANTHER" id="PTHR21963:SF1">
    <property type="entry name" value="SPERM-ASSOCIATED ANTIGEN 17"/>
    <property type="match status" value="1"/>
</dbReference>
<feature type="compositionally biased region" description="Polar residues" evidence="1">
    <location>
        <begin position="360"/>
        <end position="371"/>
    </location>
</feature>
<dbReference type="GO" id="GO:1990716">
    <property type="term" value="C:axonemal central apparatus"/>
    <property type="evidence" value="ECO:0007669"/>
    <property type="project" value="TreeGrafter"/>
</dbReference>
<dbReference type="GO" id="GO:0005576">
    <property type="term" value="C:extracellular region"/>
    <property type="evidence" value="ECO:0007669"/>
    <property type="project" value="GOC"/>
</dbReference>
<evidence type="ECO:0000313" key="3">
    <source>
        <dbReference type="Proteomes" id="UP000281553"/>
    </source>
</evidence>
<dbReference type="Proteomes" id="UP000281553">
    <property type="component" value="Unassembled WGS sequence"/>
</dbReference>
<feature type="compositionally biased region" description="Basic and acidic residues" evidence="1">
    <location>
        <begin position="349"/>
        <end position="359"/>
    </location>
</feature>
<proteinExistence type="predicted"/>
<dbReference type="GO" id="GO:1904158">
    <property type="term" value="P:axonemal central apparatus assembly"/>
    <property type="evidence" value="ECO:0007669"/>
    <property type="project" value="TreeGrafter"/>
</dbReference>
<reference evidence="2 3" key="1">
    <citation type="submission" date="2018-11" db="EMBL/GenBank/DDBJ databases">
        <authorList>
            <consortium name="Pathogen Informatics"/>
        </authorList>
    </citation>
    <scope>NUCLEOTIDE SEQUENCE [LARGE SCALE GENOMIC DNA]</scope>
</reference>
<protein>
    <submittedName>
        <fullName evidence="2">Uncharacterized protein</fullName>
    </submittedName>
</protein>
<dbReference type="OrthoDB" id="10257153at2759"/>
<name>A0A3P7L4M8_DIBLA</name>
<feature type="compositionally biased region" description="Basic and acidic residues" evidence="1">
    <location>
        <begin position="159"/>
        <end position="169"/>
    </location>
</feature>
<evidence type="ECO:0000256" key="1">
    <source>
        <dbReference type="SAM" id="MobiDB-lite"/>
    </source>
</evidence>
<dbReference type="AlphaFoldDB" id="A0A3P7L4M8"/>
<accession>A0A3P7L4M8</accession>
<keyword evidence="3" id="KW-1185">Reference proteome</keyword>
<dbReference type="EMBL" id="UYRU01051857">
    <property type="protein sequence ID" value="VDN11614.1"/>
    <property type="molecule type" value="Genomic_DNA"/>
</dbReference>